<dbReference type="EMBL" id="KQ435912">
    <property type="protein sequence ID" value="KOX68869.1"/>
    <property type="molecule type" value="Genomic_DNA"/>
</dbReference>
<feature type="compositionally biased region" description="Basic residues" evidence="1">
    <location>
        <begin position="1157"/>
        <end position="1167"/>
    </location>
</feature>
<dbReference type="OrthoDB" id="7673806at2759"/>
<sequence length="1167" mass="132656">MAVTEFPGAQYVERRERVSSVCLYAPVGNTKKEKSRRLKLNNDESKRSITELFPWILEFRKMCRCVHTWKSMSSLTELMQFYVRNVSVSVNECYTKPSRASKLKDSISETLLLFLYIYRELSEDHDRFSYLNYMSDLLAFYTDMELKASKKSKEDHDKICGRITSRLYVYLEHSVEHLLDTLIKVQFMCRSYHHILDPIITKINENVAVKNQITAAAMVSLGPLPSTFSSSTLEDVLPKVPKNQPNSTKTLLQHKFNIKKHCEMFTQYCRKSGDSVYQDGTSIDSSNRINSNMPEDKVKKDIEYVDNNVNSIISDKNKQNESISLLNNFKILNLEEQTSFKCLDTFSNKISTKHIDSKIIKSNKNRLRRKCKKSNQIVIIDLTSDTVLEKCIKKGKSSKKLPWLEKAKKNINSKIVKSSQKKKRQRNVEDTSRSVRHRPQDCSQSIRFTDDLSEKHESDTCCTVVLLKSNENKMDDELTACTENIKSIVTQVNTEAVNEKTSTVIDETLSSGVVNNNCLSNADILNMQSDEEVNNSFNKQTVIKHLIETDVFSEPAEDEKVESLKNVCDLETERPGVNNSTICTQYDSEDNAVSSNRSNFNVINDKETKKVLSPDDKCDDNVVQNSELQDNIDGLSLLASVSQHISHLKPETDVKSEQIKVKDYASLKYTCYSQISDDEANTNDSSNTVSQLLENPSTEIINRIVGIYPEDTIDKLALRVEITSNEAENGNDTELCNVISHPETGINYDMDALTHNLTPIENNMQTIKENTNVILNGETIVLLQKSPNSNLYIINKAVENSEDHNSDEDINLKEKNWIPPTEDCGQFEAVASLDLVSRQNIKQEFNVSNHIASNCAIPGFNAVEHPLHIPVSHPTTLPPIYGACGNAELCVPYHKHCTSVSCNLQINATTSLHSYAKLNTPCKRSHCSCLNCSYDIATHCRQCSYPATDTHVSCIENSPYFLPTHSSVQSPAVHEHEKAKNILKSKSLEQLELQCDSEKDLFKKDTDDKLPLKKRLKARAMAYGEVSYPAVPMISIAALEVLDGTRKKSDQIVKSEESHDDYRYNSHLISGKNRIHVYQESCLQRTVKTSAQEKEMDLSNVTSMKQFGIETMEQEGTYKRVKKSQSHLRQTRSSKRNVPKVNYSYDMIDPEWNPSRVSKRKRKKTSR</sequence>
<name>A0A0M8ZSX0_9HYME</name>
<reference evidence="2 3" key="1">
    <citation type="submission" date="2015-07" db="EMBL/GenBank/DDBJ databases">
        <title>The genome of Melipona quadrifasciata.</title>
        <authorList>
            <person name="Pan H."/>
            <person name="Kapheim K."/>
        </authorList>
    </citation>
    <scope>NUCLEOTIDE SEQUENCE [LARGE SCALE GENOMIC DNA]</scope>
    <source>
        <strain evidence="2">0111107301</strain>
        <tissue evidence="2">Whole body</tissue>
    </source>
</reference>
<dbReference type="AlphaFoldDB" id="A0A0M8ZSX0"/>
<evidence type="ECO:0000313" key="3">
    <source>
        <dbReference type="Proteomes" id="UP000053105"/>
    </source>
</evidence>
<evidence type="ECO:0000256" key="1">
    <source>
        <dbReference type="SAM" id="MobiDB-lite"/>
    </source>
</evidence>
<protein>
    <submittedName>
        <fullName evidence="2">Uncharacterized protein</fullName>
    </submittedName>
</protein>
<feature type="region of interest" description="Disordered" evidence="1">
    <location>
        <begin position="1116"/>
        <end position="1167"/>
    </location>
</feature>
<proteinExistence type="predicted"/>
<gene>
    <name evidence="2" type="ORF">WN51_06267</name>
</gene>
<keyword evidence="3" id="KW-1185">Reference proteome</keyword>
<feature type="region of interest" description="Disordered" evidence="1">
    <location>
        <begin position="415"/>
        <end position="440"/>
    </location>
</feature>
<feature type="compositionally biased region" description="Basic residues" evidence="1">
    <location>
        <begin position="1119"/>
        <end position="1138"/>
    </location>
</feature>
<evidence type="ECO:0000313" key="2">
    <source>
        <dbReference type="EMBL" id="KOX68869.1"/>
    </source>
</evidence>
<organism evidence="2 3">
    <name type="scientific">Melipona quadrifasciata</name>
    <dbReference type="NCBI Taxonomy" id="166423"/>
    <lineage>
        <taxon>Eukaryota</taxon>
        <taxon>Metazoa</taxon>
        <taxon>Ecdysozoa</taxon>
        <taxon>Arthropoda</taxon>
        <taxon>Hexapoda</taxon>
        <taxon>Insecta</taxon>
        <taxon>Pterygota</taxon>
        <taxon>Neoptera</taxon>
        <taxon>Endopterygota</taxon>
        <taxon>Hymenoptera</taxon>
        <taxon>Apocrita</taxon>
        <taxon>Aculeata</taxon>
        <taxon>Apoidea</taxon>
        <taxon>Anthophila</taxon>
        <taxon>Apidae</taxon>
        <taxon>Melipona</taxon>
    </lineage>
</organism>
<dbReference type="Proteomes" id="UP000053105">
    <property type="component" value="Unassembled WGS sequence"/>
</dbReference>
<dbReference type="STRING" id="166423.A0A0M8ZSX0"/>
<accession>A0A0M8ZSX0</accession>